<reference evidence="1 2" key="1">
    <citation type="submission" date="2021-06" db="EMBL/GenBank/DDBJ databases">
        <authorList>
            <person name="Kallberg Y."/>
            <person name="Tangrot J."/>
            <person name="Rosling A."/>
        </authorList>
    </citation>
    <scope>NUCLEOTIDE SEQUENCE [LARGE SCALE GENOMIC DNA]</scope>
    <source>
        <strain evidence="1 2">120-4 pot B 10/14</strain>
    </source>
</reference>
<proteinExistence type="predicted"/>
<organism evidence="1 2">
    <name type="scientific">Gigaspora margarita</name>
    <dbReference type="NCBI Taxonomy" id="4874"/>
    <lineage>
        <taxon>Eukaryota</taxon>
        <taxon>Fungi</taxon>
        <taxon>Fungi incertae sedis</taxon>
        <taxon>Mucoromycota</taxon>
        <taxon>Glomeromycotina</taxon>
        <taxon>Glomeromycetes</taxon>
        <taxon>Diversisporales</taxon>
        <taxon>Gigasporaceae</taxon>
        <taxon>Gigaspora</taxon>
    </lineage>
</organism>
<sequence>MDIIVKIADKINNSEYEKSETIREKLGHMTNTIRIMKEIKETKIHIKYRKRIKEDKKSITYRMEIQLEKKNNAEWKILKRIQKLEAFKEIDGRLLARNTLLKDSIMKTFKVKMMISKLPTLLNIYYRDTKKNPDPICSRCVKAIENQKHWIECEANNYKLEDMIKEILTKMKEEKQLTKEEINEVTKK</sequence>
<dbReference type="EMBL" id="CAJVQB010014821">
    <property type="protein sequence ID" value="CAG8770917.1"/>
    <property type="molecule type" value="Genomic_DNA"/>
</dbReference>
<gene>
    <name evidence="1" type="ORF">GMARGA_LOCUS18508</name>
</gene>
<accession>A0ABN7VH82</accession>
<comment type="caution">
    <text evidence="1">The sequence shown here is derived from an EMBL/GenBank/DDBJ whole genome shotgun (WGS) entry which is preliminary data.</text>
</comment>
<name>A0ABN7VH82_GIGMA</name>
<keyword evidence="2" id="KW-1185">Reference proteome</keyword>
<dbReference type="Proteomes" id="UP000789901">
    <property type="component" value="Unassembled WGS sequence"/>
</dbReference>
<protein>
    <submittedName>
        <fullName evidence="1">43365_t:CDS:1</fullName>
    </submittedName>
</protein>
<evidence type="ECO:0000313" key="1">
    <source>
        <dbReference type="EMBL" id="CAG8770917.1"/>
    </source>
</evidence>
<evidence type="ECO:0000313" key="2">
    <source>
        <dbReference type="Proteomes" id="UP000789901"/>
    </source>
</evidence>